<comment type="caution">
    <text evidence="2">The sequence shown here is derived from an EMBL/GenBank/DDBJ whole genome shotgun (WGS) entry which is preliminary data.</text>
</comment>
<feature type="transmembrane region" description="Helical" evidence="1">
    <location>
        <begin position="73"/>
        <end position="94"/>
    </location>
</feature>
<dbReference type="Proteomes" id="UP001148614">
    <property type="component" value="Unassembled WGS sequence"/>
</dbReference>
<dbReference type="AlphaFoldDB" id="A0A9W8NLM4"/>
<keyword evidence="1" id="KW-0472">Membrane</keyword>
<keyword evidence="1" id="KW-1133">Transmembrane helix</keyword>
<gene>
    <name evidence="2" type="ORF">NPX13_g1624</name>
</gene>
<feature type="transmembrane region" description="Helical" evidence="1">
    <location>
        <begin position="544"/>
        <end position="563"/>
    </location>
</feature>
<dbReference type="InterPro" id="IPR021840">
    <property type="entry name" value="DUF3433"/>
</dbReference>
<organism evidence="2 3">
    <name type="scientific">Xylaria arbuscula</name>
    <dbReference type="NCBI Taxonomy" id="114810"/>
    <lineage>
        <taxon>Eukaryota</taxon>
        <taxon>Fungi</taxon>
        <taxon>Dikarya</taxon>
        <taxon>Ascomycota</taxon>
        <taxon>Pezizomycotina</taxon>
        <taxon>Sordariomycetes</taxon>
        <taxon>Xylariomycetidae</taxon>
        <taxon>Xylariales</taxon>
        <taxon>Xylariaceae</taxon>
        <taxon>Xylaria</taxon>
    </lineage>
</organism>
<evidence type="ECO:0000256" key="1">
    <source>
        <dbReference type="SAM" id="Phobius"/>
    </source>
</evidence>
<keyword evidence="3" id="KW-1185">Reference proteome</keyword>
<feature type="transmembrane region" description="Helical" evidence="1">
    <location>
        <begin position="6"/>
        <end position="27"/>
    </location>
</feature>
<protein>
    <submittedName>
        <fullName evidence="2">Uncharacterized protein</fullName>
    </submittedName>
</protein>
<accession>A0A9W8NLM4</accession>
<feature type="transmembrane region" description="Helical" evidence="1">
    <location>
        <begin position="423"/>
        <end position="446"/>
    </location>
</feature>
<feature type="transmembrane region" description="Helical" evidence="1">
    <location>
        <begin position="649"/>
        <end position="673"/>
    </location>
</feature>
<dbReference type="VEuPathDB" id="FungiDB:F4678DRAFT_483533"/>
<proteinExistence type="predicted"/>
<reference evidence="2" key="1">
    <citation type="submission" date="2022-07" db="EMBL/GenBank/DDBJ databases">
        <title>Genome Sequence of Xylaria arbuscula.</title>
        <authorList>
            <person name="Buettner E."/>
        </authorList>
    </citation>
    <scope>NUCLEOTIDE SEQUENCE</scope>
    <source>
        <strain evidence="2">VT107</strain>
    </source>
</reference>
<evidence type="ECO:0000313" key="3">
    <source>
        <dbReference type="Proteomes" id="UP001148614"/>
    </source>
</evidence>
<dbReference type="Pfam" id="PF11915">
    <property type="entry name" value="DUF3433"/>
    <property type="match status" value="2"/>
</dbReference>
<keyword evidence="1" id="KW-0812">Transmembrane</keyword>
<name>A0A9W8NLM4_9PEZI</name>
<feature type="transmembrane region" description="Helical" evidence="1">
    <location>
        <begin position="583"/>
        <end position="603"/>
    </location>
</feature>
<sequence>MSYIWVYGPAALFGLLAAIWACTEYTAKIASPWIRPQTPRADKDRQIPLLLDYITMLSLFVPSKAFFSRDYVVAAGVLISHAFTILIITAPSLFKLTPVDLYRPVTATSQFASDSSRLSEVGLIPLYTSIGIRRHKLPYPNGTSDQLVYQTIAQPTESVSVLRATITGLSVDIECHEATLQSFDLRRVGNVKEGHHFDRFYPEMNISTADCYMTVSVSKPLDTNDWTDSTTQARFSSGSCIGTSSHIESRRLLFWTGELDYVYNDSYNLTGWHLLQSTQILCKPSYNLGDYELFQVMGSVPELSPARDPQLRSLDYLQAWDFAQAMLDAYSEDAFPKIKSAVIEDLGPLYFTDIDAGSLAILAFSNNSFPKYFFNASSLASSLRSYYHFHSVILGQRALMEPVVSKIPGNMQVRTIRLIMQSLACHLVVGICLLIVLILATTVQFLPRQVSLAGDPGTILGVAELTKQIAKSFPRELSDNDTKITEKLIDNLSFWQGTSNTAVNQLLEDHVTFTRCLHSNGQFPSDSTEHSPRLYQPLVLRTTSRSFVCFILVAIIFTLETLLYKSTKGQGIGEVSKSAYTHYLWTALPATVLSLIGTMVSSIDLESRIIAPYYALSCGPTTMSIALNQRLLGILSPQALYRQWSASNYGGLMATGAGIIASFLSVAAGTLFYESSTFTMASQLQLVGSFSSKLWYSDSILDLEALLDLKSMFILENNLSYPAFTYEGLTIPNLTWSDKESSRWLNTSTLVTKVVVPALESGLDCYLYNQSEITGEIRLTDPDRIVESESLPWARILVNVTGQYCTNRIFPDTVLDSPATFTFYINETTSSGGVFATAISSTSGIDINYSCPNQLFYVWGGFSSDSPSIVSASAAVCRPSISAVNVEAMFSGLELTIRESQPPRRTGSFTRGVLPANDTVYGYTWASTLYENFGSLPPQNGSILDGFFYAVTRSRYAIPLSTLADSTRATDVIDAIIFHHNVVITQLLSTNTRIEAKQPNAKYYKDPGVFERTGQASLNDTLPATIIGNPNNLPARVMQNKTATRVVQALLGMILILSNLSWYFGPRRGVLPRSPTNVASVLAMPVDGNLFTLCEAQSAEGNPMSFSELTEKVGDMRLFRLGSSTGDGYARRFGIFAVDGNVLLDARTLKLKPLESHTESH</sequence>
<dbReference type="PANTHER" id="PTHR37544">
    <property type="entry name" value="SPRAY-RELATED"/>
    <property type="match status" value="1"/>
</dbReference>
<dbReference type="EMBL" id="JANPWZ010000152">
    <property type="protein sequence ID" value="KAJ3578946.1"/>
    <property type="molecule type" value="Genomic_DNA"/>
</dbReference>
<evidence type="ECO:0000313" key="2">
    <source>
        <dbReference type="EMBL" id="KAJ3578946.1"/>
    </source>
</evidence>